<protein>
    <submittedName>
        <fullName evidence="1">Uncharacterized protein</fullName>
    </submittedName>
</protein>
<gene>
    <name evidence="1" type="ORF">MYSEV_085</name>
</gene>
<proteinExistence type="predicted"/>
<evidence type="ECO:0000313" key="1">
    <source>
        <dbReference type="EMBL" id="CCU56283.1"/>
    </source>
</evidence>
<accession>A0A916KQ69</accession>
<dbReference type="OrthoDB" id="14773at10239"/>
<sequence>MDEKFISEIKKNYDYIDVKKFMDLQVEDINLFKDVNIDNTDSDEIGLSILSVNDKKKIQVERVNVPDRYNDYKKLDNLFNNQKLSGDTKLKDMILIELERQKNNFVYENDKYKSDLNLVVDCFPEFCKICNNKIIIHNEINNDIVNMNIVCKKYPEHKFTYEDYCK</sequence>
<dbReference type="Proteomes" id="UP000792671">
    <property type="component" value="Genome"/>
</dbReference>
<evidence type="ECO:0000313" key="2">
    <source>
        <dbReference type="Proteomes" id="UP000792671"/>
    </source>
</evidence>
<dbReference type="EMBL" id="HF679134">
    <property type="protein sequence ID" value="CCU56283.1"/>
    <property type="molecule type" value="Genomic_DNA"/>
</dbReference>
<organism evidence="1 2">
    <name type="scientific">Mythimna separata entomopoxvirus 'L'</name>
    <dbReference type="NCBI Taxonomy" id="1293572"/>
    <lineage>
        <taxon>Viruses</taxon>
        <taxon>Varidnaviria</taxon>
        <taxon>Bamfordvirae</taxon>
        <taxon>Nucleocytoviricota</taxon>
        <taxon>Pokkesviricetes</taxon>
        <taxon>Chitovirales</taxon>
        <taxon>Poxviridae</taxon>
        <taxon>Entomopoxvirinae</taxon>
        <taxon>Betaentomopoxvirus</taxon>
        <taxon>Betaentomopoxvirus mseparata</taxon>
        <taxon>Mythimna separata entomopoxvirus</taxon>
    </lineage>
</organism>
<dbReference type="RefSeq" id="YP_008003602.1">
    <property type="nucleotide sequence ID" value="NC_021246.1"/>
</dbReference>
<keyword evidence="2" id="KW-1185">Reference proteome</keyword>
<dbReference type="GeneID" id="15613707"/>
<name>A0A916KQ69_9POXV</name>
<dbReference type="KEGG" id="vg:15613707"/>
<reference evidence="1 2" key="1">
    <citation type="journal article" date="2013" name="J. Virol.">
        <title>New Insights into the Evolution of Entomopoxvirinae from the Complete Genome Sequences of Four Entomopoxviruses Infecting Adoxophyes honmai, Choristoneura biennis, Choristoneura rosaceana, and Mythimna separata.</title>
        <authorList>
            <person name="Theze J."/>
            <person name="Takatsuka J."/>
            <person name="Li Z."/>
            <person name="Gallais J."/>
            <person name="Doucet D."/>
            <person name="Arif B."/>
            <person name="Nakai M."/>
            <person name="Herniou E.A."/>
        </authorList>
    </citation>
    <scope>NUCLEOTIDE SEQUENCE [LARGE SCALE GENOMIC DNA]</scope>
</reference>